<reference evidence="1" key="2">
    <citation type="submission" date="2020-07" db="EMBL/GenBank/DDBJ databases">
        <authorList>
            <person name="Vera ALvarez R."/>
            <person name="Arias-Moreno D.M."/>
            <person name="Jimenez-Jacinto V."/>
            <person name="Jimenez-Bremont J.F."/>
            <person name="Swaminathan K."/>
            <person name="Moose S.P."/>
            <person name="Guerrero-Gonzalez M.L."/>
            <person name="Marino-Ramirez L."/>
            <person name="Landsman D."/>
            <person name="Rodriguez-Kessler M."/>
            <person name="Delgado-Sanchez P."/>
        </authorList>
    </citation>
    <scope>NUCLEOTIDE SEQUENCE</scope>
    <source>
        <tissue evidence="1">Cladode</tissue>
    </source>
</reference>
<reference evidence="1" key="1">
    <citation type="journal article" date="2013" name="J. Plant Res.">
        <title>Effect of fungi and light on seed germination of three Opuntia species from semiarid lands of central Mexico.</title>
        <authorList>
            <person name="Delgado-Sanchez P."/>
            <person name="Jimenez-Bremont J.F."/>
            <person name="Guerrero-Gonzalez Mde L."/>
            <person name="Flores J."/>
        </authorList>
    </citation>
    <scope>NUCLEOTIDE SEQUENCE</scope>
    <source>
        <tissue evidence="1">Cladode</tissue>
    </source>
</reference>
<organism evidence="1">
    <name type="scientific">Opuntia streptacantha</name>
    <name type="common">Prickly pear cactus</name>
    <name type="synonym">Opuntia cardona</name>
    <dbReference type="NCBI Taxonomy" id="393608"/>
    <lineage>
        <taxon>Eukaryota</taxon>
        <taxon>Viridiplantae</taxon>
        <taxon>Streptophyta</taxon>
        <taxon>Embryophyta</taxon>
        <taxon>Tracheophyta</taxon>
        <taxon>Spermatophyta</taxon>
        <taxon>Magnoliopsida</taxon>
        <taxon>eudicotyledons</taxon>
        <taxon>Gunneridae</taxon>
        <taxon>Pentapetalae</taxon>
        <taxon>Caryophyllales</taxon>
        <taxon>Cactineae</taxon>
        <taxon>Cactaceae</taxon>
        <taxon>Opuntioideae</taxon>
        <taxon>Opuntia</taxon>
    </lineage>
</organism>
<accession>A0A7C9ELA6</accession>
<proteinExistence type="predicted"/>
<name>A0A7C9ELA6_OPUST</name>
<dbReference type="AlphaFoldDB" id="A0A7C9ELA6"/>
<dbReference type="EMBL" id="GISG01256914">
    <property type="protein sequence ID" value="MBA4672881.1"/>
    <property type="molecule type" value="Transcribed_RNA"/>
</dbReference>
<protein>
    <submittedName>
        <fullName evidence="1">Uncharacterized protein</fullName>
    </submittedName>
</protein>
<evidence type="ECO:0000313" key="1">
    <source>
        <dbReference type="EMBL" id="MBA4672881.1"/>
    </source>
</evidence>
<sequence>MLFALLLRYPSSTPSTPEPRNVTCSDPDFPVTESLSTSSSNIIRLISTSRYPCASFRGITPPLLKLVLFVLLPKCSKLACSERVSETPKGFFPRNGTFFISRSNAFCISLSPLVSPVTPTPSGSCKSGLFRGFKTSKLDLNILSFLKKSLLASNHGPQPSLNGESRDPNFNKSASSMPLIWTTFALTSSSTGTSSEPNATLLRSSL</sequence>